<dbReference type="STRING" id="4432.A0A1U7Z524"/>
<dbReference type="RefSeq" id="XP_010245904.1">
    <property type="nucleotide sequence ID" value="XM_010247602.2"/>
</dbReference>
<dbReference type="PANTHER" id="PTHR19957:SF285">
    <property type="entry name" value="SYNTAXIN-51-RELATED"/>
    <property type="match status" value="1"/>
</dbReference>
<dbReference type="GO" id="GO:0010008">
    <property type="term" value="C:endosome membrane"/>
    <property type="evidence" value="ECO:0007669"/>
    <property type="project" value="UniProtKB-ARBA"/>
</dbReference>
<evidence type="ECO:0000256" key="9">
    <source>
        <dbReference type="ARBA" id="ARBA00037801"/>
    </source>
</evidence>
<comment type="similarity">
    <text evidence="1">Belongs to the syntaxin family.</text>
</comment>
<dbReference type="InterPro" id="IPR045242">
    <property type="entry name" value="Syntaxin"/>
</dbReference>
<dbReference type="GO" id="GO:0000149">
    <property type="term" value="F:SNARE binding"/>
    <property type="evidence" value="ECO:0000318"/>
    <property type="project" value="GO_Central"/>
</dbReference>
<proteinExistence type="inferred from homology"/>
<dbReference type="RefSeq" id="XP_010245902.1">
    <property type="nucleotide sequence ID" value="XM_010247600.2"/>
</dbReference>
<keyword evidence="2" id="KW-0813">Transport</keyword>
<dbReference type="AlphaFoldDB" id="A0A1U7Z524"/>
<dbReference type="GO" id="GO:0012505">
    <property type="term" value="C:endomembrane system"/>
    <property type="evidence" value="ECO:0000318"/>
    <property type="project" value="GO_Central"/>
</dbReference>
<evidence type="ECO:0000256" key="1">
    <source>
        <dbReference type="ARBA" id="ARBA00009063"/>
    </source>
</evidence>
<dbReference type="GO" id="GO:0005794">
    <property type="term" value="C:Golgi apparatus"/>
    <property type="evidence" value="ECO:0007669"/>
    <property type="project" value="UniProtKB-SubCell"/>
</dbReference>
<dbReference type="CDD" id="cd15841">
    <property type="entry name" value="SNARE_Qc"/>
    <property type="match status" value="1"/>
</dbReference>
<dbReference type="FunFam" id="1.20.5.110:FF:000030">
    <property type="entry name" value="syntaxin-51 isoform X2"/>
    <property type="match status" value="1"/>
</dbReference>
<dbReference type="OrthoDB" id="428895at2759"/>
<dbReference type="OMA" id="SAWQDQD"/>
<dbReference type="PROSITE" id="PS50192">
    <property type="entry name" value="T_SNARE"/>
    <property type="match status" value="1"/>
</dbReference>
<dbReference type="SUPFAM" id="SSF58038">
    <property type="entry name" value="SNARE fusion complex"/>
    <property type="match status" value="1"/>
</dbReference>
<comment type="function">
    <text evidence="10">Vesicle trafficking protein that functions in the secretory pathway.</text>
</comment>
<evidence type="ECO:0000256" key="11">
    <source>
        <dbReference type="ARBA" id="ARBA00060376"/>
    </source>
</evidence>
<dbReference type="GeneID" id="104589325"/>
<evidence type="ECO:0000256" key="2">
    <source>
        <dbReference type="ARBA" id="ARBA00022448"/>
    </source>
</evidence>
<keyword evidence="8 14" id="KW-0472">Membrane</keyword>
<evidence type="ECO:0000256" key="5">
    <source>
        <dbReference type="ARBA" id="ARBA00022989"/>
    </source>
</evidence>
<accession>A0A1U7Z524</accession>
<evidence type="ECO:0000259" key="15">
    <source>
        <dbReference type="PROSITE" id="PS50192"/>
    </source>
</evidence>
<evidence type="ECO:0000256" key="8">
    <source>
        <dbReference type="ARBA" id="ARBA00023136"/>
    </source>
</evidence>
<gene>
    <name evidence="17 18 19" type="primary">LOC104589325</name>
</gene>
<feature type="coiled-coil region" evidence="12">
    <location>
        <begin position="175"/>
        <end position="202"/>
    </location>
</feature>
<evidence type="ECO:0000256" key="14">
    <source>
        <dbReference type="SAM" id="Phobius"/>
    </source>
</evidence>
<dbReference type="eggNOG" id="KOG3202">
    <property type="taxonomic scope" value="Eukaryota"/>
</dbReference>
<evidence type="ECO:0000256" key="13">
    <source>
        <dbReference type="SAM" id="MobiDB-lite"/>
    </source>
</evidence>
<dbReference type="GO" id="GO:0031201">
    <property type="term" value="C:SNARE complex"/>
    <property type="evidence" value="ECO:0000318"/>
    <property type="project" value="GO_Central"/>
</dbReference>
<evidence type="ECO:0000256" key="12">
    <source>
        <dbReference type="SAM" id="Coils"/>
    </source>
</evidence>
<name>A0A1U7Z524_NELNU</name>
<keyword evidence="5 14" id="KW-1133">Transmembrane helix</keyword>
<evidence type="ECO:0000256" key="6">
    <source>
        <dbReference type="ARBA" id="ARBA00023034"/>
    </source>
</evidence>
<dbReference type="InterPro" id="IPR000727">
    <property type="entry name" value="T_SNARE_dom"/>
</dbReference>
<evidence type="ECO:0000313" key="16">
    <source>
        <dbReference type="Proteomes" id="UP000189703"/>
    </source>
</evidence>
<dbReference type="GO" id="GO:0006886">
    <property type="term" value="P:intracellular protein transport"/>
    <property type="evidence" value="ECO:0000318"/>
    <property type="project" value="GO_Central"/>
</dbReference>
<dbReference type="GO" id="GO:0005484">
    <property type="term" value="F:SNAP receptor activity"/>
    <property type="evidence" value="ECO:0000318"/>
    <property type="project" value="GO_Central"/>
</dbReference>
<dbReference type="Proteomes" id="UP000189703">
    <property type="component" value="Unplaced"/>
</dbReference>
<dbReference type="PANTHER" id="PTHR19957">
    <property type="entry name" value="SYNTAXIN"/>
    <property type="match status" value="1"/>
</dbReference>
<reference evidence="17 18" key="1">
    <citation type="submission" date="2025-04" db="UniProtKB">
        <authorList>
            <consortium name="RefSeq"/>
        </authorList>
    </citation>
    <scope>IDENTIFICATION</scope>
</reference>
<dbReference type="KEGG" id="nnu:104589325"/>
<keyword evidence="4" id="KW-0653">Protein transport</keyword>
<keyword evidence="3 14" id="KW-0812">Transmembrane</keyword>
<feature type="region of interest" description="Disordered" evidence="13">
    <location>
        <begin position="25"/>
        <end position="44"/>
    </location>
</feature>
<keyword evidence="16" id="KW-1185">Reference proteome</keyword>
<comment type="subcellular location">
    <subcellularLocation>
        <location evidence="9">Golgi apparatus</location>
        <location evidence="9">trans-Golgi network membrane</location>
        <topology evidence="9">Single-pass type IV membrane protein</topology>
    </subcellularLocation>
    <subcellularLocation>
        <location evidence="11">Prevacuolar compartment membrane</location>
        <topology evidence="11">Single-pass type IV membrane protein</topology>
    </subcellularLocation>
</comment>
<feature type="transmembrane region" description="Helical" evidence="14">
    <location>
        <begin position="209"/>
        <end position="230"/>
    </location>
</feature>
<evidence type="ECO:0000256" key="7">
    <source>
        <dbReference type="ARBA" id="ARBA00023054"/>
    </source>
</evidence>
<protein>
    <submittedName>
        <fullName evidence="17 18">Syntaxin-51-like</fullName>
    </submittedName>
</protein>
<evidence type="ECO:0000256" key="4">
    <source>
        <dbReference type="ARBA" id="ARBA00022927"/>
    </source>
</evidence>
<keyword evidence="6" id="KW-0333">Golgi apparatus</keyword>
<dbReference type="Gene3D" id="1.20.5.110">
    <property type="match status" value="1"/>
</dbReference>
<dbReference type="SMART" id="SM00397">
    <property type="entry name" value="t_SNARE"/>
    <property type="match status" value="1"/>
</dbReference>
<feature type="domain" description="T-SNARE coiled-coil homology" evidence="15">
    <location>
        <begin position="137"/>
        <end position="199"/>
    </location>
</feature>
<evidence type="ECO:0000313" key="19">
    <source>
        <dbReference type="RefSeq" id="XP_010245904.1"/>
    </source>
</evidence>
<evidence type="ECO:0000256" key="10">
    <source>
        <dbReference type="ARBA" id="ARBA00054128"/>
    </source>
</evidence>
<dbReference type="GO" id="GO:0006906">
    <property type="term" value="P:vesicle fusion"/>
    <property type="evidence" value="ECO:0000318"/>
    <property type="project" value="GO_Central"/>
</dbReference>
<keyword evidence="7 12" id="KW-0175">Coiled coil</keyword>
<sequence length="233" mass="26085">MASSSDSWMKEFSEASKLADDINGMISERGSFPPSGPETQRHSSAIRRKITILGTRLDSLQSILSKLPSKQPITEKEMHRRQDMLANFRSKANQMASTLNMSNFANRDSLLGPDTKPTDVMSRTTGLDNYGHVGLQRQIMKEQDEGLEKLEETVLSTKHIALAVNEELSLHTRLLDTLDEHVDSTDSRLQRMQKRLAILNKRTKGGCSCMCMLLAVIGIVILAVVIWALIKYL</sequence>
<organism evidence="16 17">
    <name type="scientific">Nelumbo nucifera</name>
    <name type="common">Sacred lotus</name>
    <dbReference type="NCBI Taxonomy" id="4432"/>
    <lineage>
        <taxon>Eukaryota</taxon>
        <taxon>Viridiplantae</taxon>
        <taxon>Streptophyta</taxon>
        <taxon>Embryophyta</taxon>
        <taxon>Tracheophyta</taxon>
        <taxon>Spermatophyta</taxon>
        <taxon>Magnoliopsida</taxon>
        <taxon>Proteales</taxon>
        <taxon>Nelumbonaceae</taxon>
        <taxon>Nelumbo</taxon>
    </lineage>
</organism>
<dbReference type="Pfam" id="PF05739">
    <property type="entry name" value="SNARE"/>
    <property type="match status" value="1"/>
</dbReference>
<evidence type="ECO:0000256" key="3">
    <source>
        <dbReference type="ARBA" id="ARBA00022692"/>
    </source>
</evidence>
<dbReference type="RefSeq" id="XP_010245903.1">
    <property type="nucleotide sequence ID" value="XM_010247601.2"/>
</dbReference>
<dbReference type="GO" id="GO:0048278">
    <property type="term" value="P:vesicle docking"/>
    <property type="evidence" value="ECO:0000318"/>
    <property type="project" value="GO_Central"/>
</dbReference>
<evidence type="ECO:0000313" key="18">
    <source>
        <dbReference type="RefSeq" id="XP_010245903.1"/>
    </source>
</evidence>
<evidence type="ECO:0000313" key="17">
    <source>
        <dbReference type="RefSeq" id="XP_010245902.1"/>
    </source>
</evidence>